<dbReference type="SMART" id="SM00327">
    <property type="entry name" value="VWA"/>
    <property type="match status" value="2"/>
</dbReference>
<dbReference type="SUPFAM" id="SSF53300">
    <property type="entry name" value="vWA-like"/>
    <property type="match status" value="2"/>
</dbReference>
<evidence type="ECO:0000313" key="2">
    <source>
        <dbReference type="EMBL" id="SDN75666.1"/>
    </source>
</evidence>
<keyword evidence="3" id="KW-1185">Reference proteome</keyword>
<dbReference type="STRING" id="206665.SAMN04488516_10672"/>
<protein>
    <submittedName>
        <fullName evidence="2">von Willebrand factor type A domain-containing protein</fullName>
    </submittedName>
</protein>
<dbReference type="PANTHER" id="PTHR45737">
    <property type="entry name" value="VON WILLEBRAND FACTOR A DOMAIN-CONTAINING PROTEIN 5A"/>
    <property type="match status" value="1"/>
</dbReference>
<dbReference type="Proteomes" id="UP000199602">
    <property type="component" value="Unassembled WGS sequence"/>
</dbReference>
<dbReference type="InterPro" id="IPR036465">
    <property type="entry name" value="vWFA_dom_sf"/>
</dbReference>
<gene>
    <name evidence="2" type="ORF">SAMN04488516_10672</name>
</gene>
<proteinExistence type="predicted"/>
<organism evidence="2 3">
    <name type="scientific">Desulfonauticus submarinus</name>
    <dbReference type="NCBI Taxonomy" id="206665"/>
    <lineage>
        <taxon>Bacteria</taxon>
        <taxon>Pseudomonadati</taxon>
        <taxon>Thermodesulfobacteriota</taxon>
        <taxon>Desulfovibrionia</taxon>
        <taxon>Desulfovibrionales</taxon>
        <taxon>Desulfonauticaceae</taxon>
        <taxon>Desulfonauticus</taxon>
    </lineage>
</organism>
<feature type="domain" description="VWFA" evidence="1">
    <location>
        <begin position="395"/>
        <end position="561"/>
    </location>
</feature>
<accession>A0A1H0E053</accession>
<dbReference type="Pfam" id="PF13519">
    <property type="entry name" value="VWA_2"/>
    <property type="match status" value="1"/>
</dbReference>
<dbReference type="InterPro" id="IPR002035">
    <property type="entry name" value="VWF_A"/>
</dbReference>
<dbReference type="CDD" id="cd00198">
    <property type="entry name" value="vWFA"/>
    <property type="match status" value="1"/>
</dbReference>
<dbReference type="Pfam" id="PF00092">
    <property type="entry name" value="VWA"/>
    <property type="match status" value="1"/>
</dbReference>
<evidence type="ECO:0000313" key="3">
    <source>
        <dbReference type="Proteomes" id="UP000199602"/>
    </source>
</evidence>
<sequence>MRKWLILIIYISIFLFPANTLAQNLPLQNLWNELQLCKGEIKQSQNYFIFQNTNIYGNAWICKKQKLSPLDKLIPILKNNGLSILTKTSEKLEATKKIPEGKIYIRFNNDENQILILKQYIISLNNDTLDINLSSEDKFFFYLDYPKDAYLSLSIEIPKKAEIKVEAEAYFKNKKLVKKVSYNKVLKSEESLRHILYDLPLVAGRQLWSISKYSGSLPLNIKISLCKEGKLSPIPNGDKIGGIFLKNVPYGRAKAIAEKGAEYLHSAITDDNLEGDLTPNGDVVFWLAPGYWKLKVLPFQDEEVSHLETHLIPVFPGYLTEVNWPASIARLFSRDDNVRLEILNFGAKQENGYVNISLLNVKKQKILPKPKDITIYEAGLAGKTLSIERLKTPPEIVILLDSSGSMKKTMKKALQATAKFLQGLPKNSKITLIDFDTQPKTIASGNPQKILKALKKIKANGATALYDAVIQGLTLLEKANRPTLILFTDGKDSNWNDSGPGSRATQKQVFAEVKKHNIPIFTIGFGKKPDTSTLSRLASLSGGAYYSASNTKALAKVFARIQSNLGHQWKICYKRPKQGILSTKPVLALVVDNSGSMETRLEKVRQILHDFIQKLPNNFLVQLFIFSNNVEVKQVLTDNKLALLRAISEMKPLSATNILHSIKCAYVFLHSVPSNNRYLVYITDEALDVEEHERDKLDLFLQKLKDDGVKSLFVGMIDQDKNHVFKKAAKLTGGKAVLAPTPEKLKTALENLASTFQSKEEASHLLRVVFKSRDKFGRSSIYSAATISNLQLPTTSKKTQNPEVVFWKKGEKLRPYGGEISNLITGDDIIGKQVQILKRIPLNIVAKNKAVEIKLKEAVFMSKFRGITPPRGRFLALTLELKNILKPQKVIVYPDGSAHPASWISGGSTKNARIEEKIPDYLIPDAKMHFFLSWNNKTSFPLSDATYLAQTPLILPSENEIYLKPNQPIKGTLIFIVPNDFMEQSALHLYDTAYGHIDLPISGILKIKHQEITKLPKKVKTKLSDTFTLTADALKDTAQLFEYRPEEKNVYRIVELSLQSKVQAHLAINPKKRFFLSINTEYGPFIFKLHPITQRIPLGFYHSRLITPGSYNKLRLVFEIPKALKNNPCSLLVDLKGGNVTLPLKKTNLKAQQPLTTVEGDGINLSINNIYKINAKQIIVDITLKDKPDDSATALSSFIGLKFTQTARARLKKLVSQIESSYIKRKGLGNFGRNIIDIPSGDISYDIKNFLTTVSWETIVLNGQSRRYFVFFTLPEKTKFSDFVLVSKIFKKLNYPLTSPKKFPFSNLLTKVSKYETDDTFTQELATVLAKLTQIRKAQGFVKPGSIKTAATTLDGTKPTGLPISPPSLIQAGGKTWENIKTITDLKKAIKQIKIIPSNWRAWKVVYSPQAVFTQGWCTENEIAFMAEKILSKQGLEVSRLVVALNDKGKQAIKKLYKNQNVDLYELPALAYEDDLGKRHFLIFPWFKEKQELKSFIKNINEYTSSFPSVSIEVIIEAKPLSSSQNQVSAMLTDALAAKNEEHLESITLLSQKISLSSASTDALDLGFAETMNPTSGKVIFAILDTPEGRKIGEEKLELTKYEPKRIRLKIYTPTDTLETIRELKPKQWPTEFFFVIGINMPDLPLSKLKQTNSIWSTAYKKAKNPDTISSLKWLGRGILARFVGAQTTYEQKLTAKLGLKAVRLKTPRILITTFQVLPTSKSKKYLTSLDLLWPYPKLRGPENKQKTFNSLAGFYYSFLEAKALPKGKGINAFILFSKFPKNTKLIPISPEDMDTFATNLKNTGYPYTVWHHMKNCKNIVLFPNNPLIFGNKAKIAWLEIDPDTYRVWSFLDTGERGATELILGEDIAAINDFLTGFWMGVEVSVWSTASFSLVLDKWSEIKTCAHGFARSLASYLEAATQPKEALTPNTEKIQAGLSGNIPGIAGLSSFSYDCISSQELQKQLQEDAEAQAWTFEEGKEILDSSSTFKELGQNTWDKFKEKYLGFTNGFKKGVDWYFGG</sequence>
<name>A0A1H0E053_9BACT</name>
<reference evidence="2 3" key="1">
    <citation type="submission" date="2016-10" db="EMBL/GenBank/DDBJ databases">
        <authorList>
            <person name="de Groot N.N."/>
        </authorList>
    </citation>
    <scope>NUCLEOTIDE SEQUENCE [LARGE SCALE GENOMIC DNA]</scope>
    <source>
        <strain evidence="2 3">DSM 15269</strain>
    </source>
</reference>
<dbReference type="PROSITE" id="PS50234">
    <property type="entry name" value="VWFA"/>
    <property type="match status" value="2"/>
</dbReference>
<evidence type="ECO:0000259" key="1">
    <source>
        <dbReference type="PROSITE" id="PS50234"/>
    </source>
</evidence>
<dbReference type="PANTHER" id="PTHR45737:SF6">
    <property type="entry name" value="VON WILLEBRAND FACTOR A DOMAIN-CONTAINING PROTEIN 5A"/>
    <property type="match status" value="1"/>
</dbReference>
<feature type="domain" description="VWFA" evidence="1">
    <location>
        <begin position="586"/>
        <end position="752"/>
    </location>
</feature>
<dbReference type="EMBL" id="FNIN01000006">
    <property type="protein sequence ID" value="SDN75666.1"/>
    <property type="molecule type" value="Genomic_DNA"/>
</dbReference>
<dbReference type="Gene3D" id="3.40.50.410">
    <property type="entry name" value="von Willebrand factor, type A domain"/>
    <property type="match status" value="2"/>
</dbReference>